<dbReference type="InterPro" id="IPR003593">
    <property type="entry name" value="AAA+_ATPase"/>
</dbReference>
<name>A0A1N5V8I5_9ARCH</name>
<dbReference type="PANTHER" id="PTHR42711">
    <property type="entry name" value="ABC TRANSPORTER ATP-BINDING PROTEIN"/>
    <property type="match status" value="1"/>
</dbReference>
<dbReference type="Pfam" id="PF13732">
    <property type="entry name" value="DrrA1-3_C"/>
    <property type="match status" value="1"/>
</dbReference>
<evidence type="ECO:0000256" key="1">
    <source>
        <dbReference type="ARBA" id="ARBA00022448"/>
    </source>
</evidence>
<dbReference type="Proteomes" id="UP000195607">
    <property type="component" value="Chromosome I"/>
</dbReference>
<dbReference type="AlphaFoldDB" id="A0A1N5V8I5"/>
<dbReference type="Pfam" id="PF00005">
    <property type="entry name" value="ABC_tran"/>
    <property type="match status" value="1"/>
</dbReference>
<dbReference type="CDD" id="cd03230">
    <property type="entry name" value="ABC_DR_subfamily_A"/>
    <property type="match status" value="1"/>
</dbReference>
<dbReference type="SMART" id="SM00382">
    <property type="entry name" value="AAA"/>
    <property type="match status" value="1"/>
</dbReference>
<organism evidence="5 6">
    <name type="scientific">Cuniculiplasma divulgatum</name>
    <dbReference type="NCBI Taxonomy" id="1673428"/>
    <lineage>
        <taxon>Archaea</taxon>
        <taxon>Methanobacteriati</taxon>
        <taxon>Thermoplasmatota</taxon>
        <taxon>Thermoplasmata</taxon>
        <taxon>Thermoplasmatales</taxon>
        <taxon>Cuniculiplasmataceae</taxon>
        <taxon>Cuniculiplasma</taxon>
    </lineage>
</organism>
<dbReference type="Gene3D" id="3.40.50.300">
    <property type="entry name" value="P-loop containing nucleotide triphosphate hydrolases"/>
    <property type="match status" value="1"/>
</dbReference>
<dbReference type="InterPro" id="IPR027417">
    <property type="entry name" value="P-loop_NTPase"/>
</dbReference>
<dbReference type="PROSITE" id="PS00211">
    <property type="entry name" value="ABC_TRANSPORTER_1"/>
    <property type="match status" value="1"/>
</dbReference>
<dbReference type="InterPro" id="IPR003439">
    <property type="entry name" value="ABC_transporter-like_ATP-bd"/>
</dbReference>
<sequence>MLHIISKAELMEPLVEIKNLGKKFGEKYAIKDLTFSINKGEIFGLIGHNGAGKTTTIRILCCLISPTEGSARIGNIDVSDQKETQKIRKIIGYVPDNVGLYEQLSAYENLLFYGKLYDYPERELEANIEKYLRIVDLWDERNKPVGTYSKGMKQKVALARALVHEPSLLILDEPTANLDPESSKNIRDLILDLKKEGRTILFNTHNLDEAQRICDRVGILKTTIRAIDTPNNLKEKYGSEKLIVVRIDGVVESIIDLLKNSGFSVLINKGNDLTVESTGNSDENQAIIDVVNKAGGKIKCINEVTSSLEDVYIRLVEGEKK</sequence>
<keyword evidence="3" id="KW-0067">ATP-binding</keyword>
<dbReference type="SUPFAM" id="SSF52540">
    <property type="entry name" value="P-loop containing nucleoside triphosphate hydrolases"/>
    <property type="match status" value="1"/>
</dbReference>
<dbReference type="GO" id="GO:0005524">
    <property type="term" value="F:ATP binding"/>
    <property type="evidence" value="ECO:0007669"/>
    <property type="project" value="UniProtKB-KW"/>
</dbReference>
<proteinExistence type="predicted"/>
<evidence type="ECO:0000256" key="3">
    <source>
        <dbReference type="ARBA" id="ARBA00022840"/>
    </source>
</evidence>
<protein>
    <submittedName>
        <fullName evidence="5">ABC2-1 family ABC transporter ATPase</fullName>
    </submittedName>
</protein>
<dbReference type="EMBL" id="LT671858">
    <property type="protein sequence ID" value="SIM68557.1"/>
    <property type="molecule type" value="Genomic_DNA"/>
</dbReference>
<keyword evidence="2" id="KW-0547">Nucleotide-binding</keyword>
<dbReference type="InterPro" id="IPR025302">
    <property type="entry name" value="DrrA1/2-like_C"/>
</dbReference>
<dbReference type="InterPro" id="IPR050763">
    <property type="entry name" value="ABC_transporter_ATP-binding"/>
</dbReference>
<gene>
    <name evidence="5" type="ORF">CSP5_1250</name>
</gene>
<accession>A0A1N5V8I5</accession>
<feature type="domain" description="ABC transporter" evidence="4">
    <location>
        <begin position="15"/>
        <end position="246"/>
    </location>
</feature>
<dbReference type="GO" id="GO:0016887">
    <property type="term" value="F:ATP hydrolysis activity"/>
    <property type="evidence" value="ECO:0007669"/>
    <property type="project" value="InterPro"/>
</dbReference>
<dbReference type="PROSITE" id="PS50893">
    <property type="entry name" value="ABC_TRANSPORTER_2"/>
    <property type="match status" value="1"/>
</dbReference>
<keyword evidence="1" id="KW-0813">Transport</keyword>
<reference evidence="5 6" key="1">
    <citation type="submission" date="2016-04" db="EMBL/GenBank/DDBJ databases">
        <authorList>
            <person name="Evans L.H."/>
            <person name="Alamgir A."/>
            <person name="Owens N."/>
            <person name="Weber N.D."/>
            <person name="Virtaneva K."/>
            <person name="Barbian K."/>
            <person name="Babar A."/>
            <person name="Rosenke K."/>
        </authorList>
    </citation>
    <scope>NUCLEOTIDE SEQUENCE [LARGE SCALE GENOMIC DNA]</scope>
    <source>
        <strain evidence="6">S5(T) (JCM 30642 \VKM B-2941)</strain>
    </source>
</reference>
<dbReference type="PANTHER" id="PTHR42711:SF18">
    <property type="entry name" value="ABC TRANSPORTER, ATP-BINDING PROTEIN"/>
    <property type="match status" value="1"/>
</dbReference>
<evidence type="ECO:0000313" key="5">
    <source>
        <dbReference type="EMBL" id="SIM68557.1"/>
    </source>
</evidence>
<evidence type="ECO:0000259" key="4">
    <source>
        <dbReference type="PROSITE" id="PS50893"/>
    </source>
</evidence>
<evidence type="ECO:0000256" key="2">
    <source>
        <dbReference type="ARBA" id="ARBA00022741"/>
    </source>
</evidence>
<evidence type="ECO:0000313" key="6">
    <source>
        <dbReference type="Proteomes" id="UP000195607"/>
    </source>
</evidence>
<dbReference type="InterPro" id="IPR017871">
    <property type="entry name" value="ABC_transporter-like_CS"/>
</dbReference>